<name>A0A9I9EGQ0_CUCME</name>
<accession>A0A9I9EGQ0</accession>
<evidence type="ECO:0000313" key="1">
    <source>
        <dbReference type="EnsemblPlants" id="MELO3C033241.2.1"/>
    </source>
</evidence>
<reference evidence="1" key="1">
    <citation type="submission" date="2023-03" db="UniProtKB">
        <authorList>
            <consortium name="EnsemblPlants"/>
        </authorList>
    </citation>
    <scope>IDENTIFICATION</scope>
</reference>
<proteinExistence type="predicted"/>
<protein>
    <submittedName>
        <fullName evidence="1">Uncharacterized protein</fullName>
    </submittedName>
</protein>
<dbReference type="AlphaFoldDB" id="A0A9I9EGQ0"/>
<organism evidence="1">
    <name type="scientific">Cucumis melo</name>
    <name type="common">Muskmelon</name>
    <dbReference type="NCBI Taxonomy" id="3656"/>
    <lineage>
        <taxon>Eukaryota</taxon>
        <taxon>Viridiplantae</taxon>
        <taxon>Streptophyta</taxon>
        <taxon>Embryophyta</taxon>
        <taxon>Tracheophyta</taxon>
        <taxon>Spermatophyta</taxon>
        <taxon>Magnoliopsida</taxon>
        <taxon>eudicotyledons</taxon>
        <taxon>Gunneridae</taxon>
        <taxon>Pentapetalae</taxon>
        <taxon>rosids</taxon>
        <taxon>fabids</taxon>
        <taxon>Cucurbitales</taxon>
        <taxon>Cucurbitaceae</taxon>
        <taxon>Benincaseae</taxon>
        <taxon>Cucumis</taxon>
    </lineage>
</organism>
<sequence>MIYDISIDYMTEILSLRLEDTVCTQVEIEFPVPDRLPESAEAPISIASLLAESVISGLHFMFHRVVLHISKFITLMNSAESTDIGREKRCRSASCHLSILVSMWSERGCDRFGQNNEPVHQHAVFGDARYLAIASCLVDGFHWSTTSNRQTGRESGMLSWSYLDLLAWIMLAPCCGYILDVLVHDDTRCLAIASCLVEGFGRN</sequence>
<dbReference type="Gramene" id="MELO3C033241.2.1">
    <property type="protein sequence ID" value="MELO3C033241.2.1"/>
    <property type="gene ID" value="MELO3C033241.2"/>
</dbReference>
<dbReference type="EnsemblPlants" id="MELO3C033241.2.1">
    <property type="protein sequence ID" value="MELO3C033241.2.1"/>
    <property type="gene ID" value="MELO3C033241.2"/>
</dbReference>